<keyword evidence="4" id="KW-1003">Cell membrane</keyword>
<dbReference type="Proteomes" id="UP000614272">
    <property type="component" value="Unassembled WGS sequence"/>
</dbReference>
<evidence type="ECO:0000256" key="4">
    <source>
        <dbReference type="ARBA" id="ARBA00022475"/>
    </source>
</evidence>
<proteinExistence type="inferred from homology"/>
<keyword evidence="6 8" id="KW-1133">Transmembrane helix</keyword>
<feature type="transmembrane region" description="Helical" evidence="8">
    <location>
        <begin position="105"/>
        <end position="124"/>
    </location>
</feature>
<comment type="subcellular location">
    <subcellularLocation>
        <location evidence="1">Cell membrane</location>
        <topology evidence="1">Multi-pass membrane protein</topology>
    </subcellularLocation>
</comment>
<evidence type="ECO:0000256" key="7">
    <source>
        <dbReference type="ARBA" id="ARBA00023136"/>
    </source>
</evidence>
<accession>A0ABQ1R1E1</accession>
<comment type="caution">
    <text evidence="9">The sequence shown here is derived from an EMBL/GenBank/DDBJ whole genome shotgun (WGS) entry which is preliminary data.</text>
</comment>
<protein>
    <submittedName>
        <fullName evidence="9">Vitamin B12 ABC transporter permease BtuC</fullName>
    </submittedName>
</protein>
<dbReference type="Gene3D" id="1.10.3470.10">
    <property type="entry name" value="ABC transporter involved in vitamin B12 uptake, BtuC"/>
    <property type="match status" value="1"/>
</dbReference>
<evidence type="ECO:0000256" key="2">
    <source>
        <dbReference type="ARBA" id="ARBA00007935"/>
    </source>
</evidence>
<feature type="transmembrane region" description="Helical" evidence="8">
    <location>
        <begin position="228"/>
        <end position="254"/>
    </location>
</feature>
<feature type="transmembrane region" description="Helical" evidence="8">
    <location>
        <begin position="44"/>
        <end position="63"/>
    </location>
</feature>
<reference evidence="10" key="1">
    <citation type="journal article" date="2019" name="Int. J. Syst. Evol. Microbiol.">
        <title>The Global Catalogue of Microorganisms (GCM) 10K type strain sequencing project: providing services to taxonomists for standard genome sequencing and annotation.</title>
        <authorList>
            <consortium name="The Broad Institute Genomics Platform"/>
            <consortium name="The Broad Institute Genome Sequencing Center for Infectious Disease"/>
            <person name="Wu L."/>
            <person name="Ma J."/>
        </authorList>
    </citation>
    <scope>NUCLEOTIDE SEQUENCE [LARGE SCALE GENOMIC DNA]</scope>
    <source>
        <strain evidence="10">CGMCC 1.12923</strain>
    </source>
</reference>
<evidence type="ECO:0000313" key="10">
    <source>
        <dbReference type="Proteomes" id="UP000614272"/>
    </source>
</evidence>
<feature type="transmembrane region" description="Helical" evidence="8">
    <location>
        <begin position="177"/>
        <end position="198"/>
    </location>
</feature>
<keyword evidence="7 8" id="KW-0472">Membrane</keyword>
<dbReference type="CDD" id="cd06550">
    <property type="entry name" value="TM_ABC_iron-siderophores_like"/>
    <property type="match status" value="1"/>
</dbReference>
<dbReference type="EMBL" id="BMGJ01000002">
    <property type="protein sequence ID" value="GGD52906.1"/>
    <property type="molecule type" value="Genomic_DNA"/>
</dbReference>
<dbReference type="Pfam" id="PF01032">
    <property type="entry name" value="FecCD"/>
    <property type="match status" value="1"/>
</dbReference>
<feature type="transmembrane region" description="Helical" evidence="8">
    <location>
        <begin position="136"/>
        <end position="157"/>
    </location>
</feature>
<dbReference type="RefSeq" id="WP_099033200.1">
    <property type="nucleotide sequence ID" value="NZ_BMGJ01000002.1"/>
</dbReference>
<dbReference type="PANTHER" id="PTHR30472">
    <property type="entry name" value="FERRIC ENTEROBACTIN TRANSPORT SYSTEM PERMEASE PROTEIN"/>
    <property type="match status" value="1"/>
</dbReference>
<dbReference type="PANTHER" id="PTHR30472:SF25">
    <property type="entry name" value="ABC TRANSPORTER PERMEASE PROTEIN MJ0876-RELATED"/>
    <property type="match status" value="1"/>
</dbReference>
<evidence type="ECO:0000256" key="5">
    <source>
        <dbReference type="ARBA" id="ARBA00022692"/>
    </source>
</evidence>
<feature type="transmembrane region" description="Helical" evidence="8">
    <location>
        <begin position="75"/>
        <end position="93"/>
    </location>
</feature>
<evidence type="ECO:0000313" key="9">
    <source>
        <dbReference type="EMBL" id="GGD52906.1"/>
    </source>
</evidence>
<keyword evidence="3" id="KW-0813">Transport</keyword>
<dbReference type="InterPro" id="IPR037294">
    <property type="entry name" value="ABC_BtuC-like"/>
</dbReference>
<evidence type="ECO:0000256" key="1">
    <source>
        <dbReference type="ARBA" id="ARBA00004651"/>
    </source>
</evidence>
<sequence length="318" mass="34078">MFYRTRLLSLLFVILITLALFVLLRDLQLTDAVDRQILLHLRLPLVLCAILVGASLAASSALLQVMLRNPLADPGIIGITSGASLFAAIYLLMGGSLSAALLQYGLPLFSFIGALLSTLLIYLIARRLSLVSGSGVILAGIAISTLSGGVIAWLYFFTDAQSLRNLTFWLLGSLHQASLKLVLMATAPVCVLLLYLVVQGRALNWLYLGQRSAHLAGLDIRRFYPRMLLASAFLVGVAVSLAGSIAFVGLLVPHLLRNFFGYDNRFILPASALLGAILLLLVILVSDLFGGVAVPVSMLTATLGGPVFLYSVVKLAER</sequence>
<keyword evidence="5 8" id="KW-0812">Transmembrane</keyword>
<organism evidence="9 10">
    <name type="scientific">Lacimicrobium alkaliphilum</name>
    <dbReference type="NCBI Taxonomy" id="1526571"/>
    <lineage>
        <taxon>Bacteria</taxon>
        <taxon>Pseudomonadati</taxon>
        <taxon>Pseudomonadota</taxon>
        <taxon>Gammaproteobacteria</taxon>
        <taxon>Alteromonadales</taxon>
        <taxon>Alteromonadaceae</taxon>
        <taxon>Lacimicrobium</taxon>
    </lineage>
</organism>
<comment type="similarity">
    <text evidence="2">Belongs to the binding-protein-dependent transport system permease family. FecCD subfamily.</text>
</comment>
<name>A0ABQ1R1E1_9ALTE</name>
<gene>
    <name evidence="9" type="ORF">GCM10011357_05980</name>
</gene>
<dbReference type="InterPro" id="IPR000522">
    <property type="entry name" value="ABC_transptr_permease_BtuC"/>
</dbReference>
<evidence type="ECO:0000256" key="3">
    <source>
        <dbReference type="ARBA" id="ARBA00022448"/>
    </source>
</evidence>
<feature type="transmembrane region" description="Helical" evidence="8">
    <location>
        <begin position="266"/>
        <end position="285"/>
    </location>
</feature>
<evidence type="ECO:0000256" key="8">
    <source>
        <dbReference type="SAM" id="Phobius"/>
    </source>
</evidence>
<evidence type="ECO:0000256" key="6">
    <source>
        <dbReference type="ARBA" id="ARBA00022989"/>
    </source>
</evidence>
<keyword evidence="10" id="KW-1185">Reference proteome</keyword>
<dbReference type="SUPFAM" id="SSF81345">
    <property type="entry name" value="ABC transporter involved in vitamin B12 uptake, BtuC"/>
    <property type="match status" value="1"/>
</dbReference>
<feature type="transmembrane region" description="Helical" evidence="8">
    <location>
        <begin position="7"/>
        <end position="24"/>
    </location>
</feature>
<feature type="transmembrane region" description="Helical" evidence="8">
    <location>
        <begin position="292"/>
        <end position="313"/>
    </location>
</feature>